<organism evidence="1 2">
    <name type="scientific">Danio rerio</name>
    <name type="common">Zebrafish</name>
    <name type="synonym">Brachydanio rerio</name>
    <dbReference type="NCBI Taxonomy" id="7955"/>
    <lineage>
        <taxon>Eukaryota</taxon>
        <taxon>Metazoa</taxon>
        <taxon>Chordata</taxon>
        <taxon>Craniata</taxon>
        <taxon>Vertebrata</taxon>
        <taxon>Euteleostomi</taxon>
        <taxon>Actinopterygii</taxon>
        <taxon>Neopterygii</taxon>
        <taxon>Teleostei</taxon>
        <taxon>Ostariophysi</taxon>
        <taxon>Cypriniformes</taxon>
        <taxon>Danionidae</taxon>
        <taxon>Danioninae</taxon>
        <taxon>Danio</taxon>
    </lineage>
</organism>
<name>A0AC58H340_DANRE</name>
<dbReference type="Proteomes" id="UP000000437">
    <property type="component" value="Chromosome 13"/>
</dbReference>
<reference evidence="2" key="1">
    <citation type="submission" date="2025-08" db="UniProtKB">
        <authorList>
            <consortium name="RefSeq"/>
        </authorList>
    </citation>
    <scope>IDENTIFICATION</scope>
    <source>
        <strain evidence="2">Tuebingen</strain>
        <tissue evidence="2">Fibroblasts and whole tissue</tissue>
    </source>
</reference>
<dbReference type="RefSeq" id="XP_073776395.1">
    <property type="nucleotide sequence ID" value="XM_073920294.1"/>
</dbReference>
<sequence length="263" mass="29904">MLAWSPDCINMKPVIKNEESFQESESTNNDVETLVLSKIEGSAALFCQRLKYEVKTIQESDQSSSDTEPEASVSKSGKRKKRSKKTPGKKYVCKLCGIEYRHSSNLGTHMRIHTGEAPYVCELCGRAFRRKDWLKLHSSIHMGVKRKLVKKFSCDQCGKKFVGSTALQSHLYQHKGERPFACVLCDKTFFSQTNLKRHQVDAHSDGKPFSCPVCESGFSRLYSLEKHMRLHTGERPYSCPECGKTFPLKYTLKMHLKTHSAKG</sequence>
<evidence type="ECO:0000313" key="1">
    <source>
        <dbReference type="Proteomes" id="UP000000437"/>
    </source>
</evidence>
<accession>A0AC58H340</accession>
<keyword evidence="1" id="KW-1185">Reference proteome</keyword>
<gene>
    <name evidence="2" type="primary">si:dkeyp-2e4.8</name>
</gene>
<protein>
    <submittedName>
        <fullName evidence="2">Zinc finger X-chromosomal protein</fullName>
    </submittedName>
</protein>
<proteinExistence type="predicted"/>
<evidence type="ECO:0000313" key="2">
    <source>
        <dbReference type="RefSeq" id="XP_073776395.1"/>
    </source>
</evidence>